<evidence type="ECO:0000313" key="3">
    <source>
        <dbReference type="Proteomes" id="UP000198718"/>
    </source>
</evidence>
<proteinExistence type="predicted"/>
<dbReference type="STRING" id="393762.SAMN05660472_00202"/>
<evidence type="ECO:0000313" key="2">
    <source>
        <dbReference type="EMBL" id="SDJ89222.1"/>
    </source>
</evidence>
<organism evidence="2 3">
    <name type="scientific">Natronincola ferrireducens</name>
    <dbReference type="NCBI Taxonomy" id="393762"/>
    <lineage>
        <taxon>Bacteria</taxon>
        <taxon>Bacillati</taxon>
        <taxon>Bacillota</taxon>
        <taxon>Clostridia</taxon>
        <taxon>Peptostreptococcales</taxon>
        <taxon>Natronincolaceae</taxon>
        <taxon>Natronincola</taxon>
    </lineage>
</organism>
<evidence type="ECO:0000256" key="1">
    <source>
        <dbReference type="SAM" id="MobiDB-lite"/>
    </source>
</evidence>
<gene>
    <name evidence="2" type="ORF">SAMN05660472_00202</name>
</gene>
<dbReference type="Pfam" id="PF26359">
    <property type="entry name" value="YwtC"/>
    <property type="match status" value="1"/>
</dbReference>
<sequence length="79" mass="9090">MKKIIKETSLALLFIGIVFTFILNFQVVQTLTEEEAATIAFYRQQIVEINSLKEKNLSIEGDGPIEDHYQMEENPSIEE</sequence>
<dbReference type="AlphaFoldDB" id="A0A1G8XF72"/>
<name>A0A1G8XF72_9FIRM</name>
<reference evidence="2 3" key="1">
    <citation type="submission" date="2016-10" db="EMBL/GenBank/DDBJ databases">
        <authorList>
            <person name="de Groot N.N."/>
        </authorList>
    </citation>
    <scope>NUCLEOTIDE SEQUENCE [LARGE SCALE GENOMIC DNA]</scope>
    <source>
        <strain evidence="2 3">DSM 18346</strain>
    </source>
</reference>
<dbReference type="EMBL" id="FNFP01000001">
    <property type="protein sequence ID" value="SDJ89222.1"/>
    <property type="molecule type" value="Genomic_DNA"/>
</dbReference>
<dbReference type="InterPro" id="IPR058890">
    <property type="entry name" value="YwtC-like"/>
</dbReference>
<feature type="region of interest" description="Disordered" evidence="1">
    <location>
        <begin position="60"/>
        <end position="79"/>
    </location>
</feature>
<protein>
    <submittedName>
        <fullName evidence="2">Uncharacterized protein</fullName>
    </submittedName>
</protein>
<keyword evidence="3" id="KW-1185">Reference proteome</keyword>
<dbReference type="Proteomes" id="UP000198718">
    <property type="component" value="Unassembled WGS sequence"/>
</dbReference>
<dbReference type="RefSeq" id="WP_090549036.1">
    <property type="nucleotide sequence ID" value="NZ_FNFP01000001.1"/>
</dbReference>
<accession>A0A1G8XF72</accession>